<gene>
    <name evidence="2" type="ORF">QE152_g27309</name>
</gene>
<comment type="caution">
    <text evidence="2">The sequence shown here is derived from an EMBL/GenBank/DDBJ whole genome shotgun (WGS) entry which is preliminary data.</text>
</comment>
<evidence type="ECO:0000313" key="3">
    <source>
        <dbReference type="Proteomes" id="UP001458880"/>
    </source>
</evidence>
<accession>A0AAW1JTI3</accession>
<keyword evidence="3" id="KW-1185">Reference proteome</keyword>
<dbReference type="Proteomes" id="UP001458880">
    <property type="component" value="Unassembled WGS sequence"/>
</dbReference>
<dbReference type="EMBL" id="JASPKY010000333">
    <property type="protein sequence ID" value="KAK9708276.1"/>
    <property type="molecule type" value="Genomic_DNA"/>
</dbReference>
<name>A0AAW1JTI3_POPJA</name>
<dbReference type="AlphaFoldDB" id="A0AAW1JTI3"/>
<feature type="region of interest" description="Disordered" evidence="1">
    <location>
        <begin position="1"/>
        <end position="81"/>
    </location>
</feature>
<reference evidence="2 3" key="1">
    <citation type="journal article" date="2024" name="BMC Genomics">
        <title>De novo assembly and annotation of Popillia japonica's genome with initial clues to its potential as an invasive pest.</title>
        <authorList>
            <person name="Cucini C."/>
            <person name="Boschi S."/>
            <person name="Funari R."/>
            <person name="Cardaioli E."/>
            <person name="Iannotti N."/>
            <person name="Marturano G."/>
            <person name="Paoli F."/>
            <person name="Bruttini M."/>
            <person name="Carapelli A."/>
            <person name="Frati F."/>
            <person name="Nardi F."/>
        </authorList>
    </citation>
    <scope>NUCLEOTIDE SEQUENCE [LARGE SCALE GENOMIC DNA]</scope>
    <source>
        <strain evidence="2">DMR45628</strain>
    </source>
</reference>
<sequence>MQQFIHTRDVGNAQSVPTVHERVSSTLNIKTSGSERESRHIEREPQCGGSRPPFGSPVRKTNNRRNLRDETRRVGDFPVPPYNIYISYPPATIVATTSPNKTFPGTARNC</sequence>
<organism evidence="2 3">
    <name type="scientific">Popillia japonica</name>
    <name type="common">Japanese beetle</name>
    <dbReference type="NCBI Taxonomy" id="7064"/>
    <lineage>
        <taxon>Eukaryota</taxon>
        <taxon>Metazoa</taxon>
        <taxon>Ecdysozoa</taxon>
        <taxon>Arthropoda</taxon>
        <taxon>Hexapoda</taxon>
        <taxon>Insecta</taxon>
        <taxon>Pterygota</taxon>
        <taxon>Neoptera</taxon>
        <taxon>Endopterygota</taxon>
        <taxon>Coleoptera</taxon>
        <taxon>Polyphaga</taxon>
        <taxon>Scarabaeiformia</taxon>
        <taxon>Scarabaeidae</taxon>
        <taxon>Rutelinae</taxon>
        <taxon>Popillia</taxon>
    </lineage>
</organism>
<evidence type="ECO:0000313" key="2">
    <source>
        <dbReference type="EMBL" id="KAK9708276.1"/>
    </source>
</evidence>
<feature type="compositionally biased region" description="Basic and acidic residues" evidence="1">
    <location>
        <begin position="33"/>
        <end position="45"/>
    </location>
</feature>
<feature type="compositionally biased region" description="Basic and acidic residues" evidence="1">
    <location>
        <begin position="66"/>
        <end position="75"/>
    </location>
</feature>
<proteinExistence type="predicted"/>
<protein>
    <submittedName>
        <fullName evidence="2">Uncharacterized protein</fullName>
    </submittedName>
</protein>
<evidence type="ECO:0000256" key="1">
    <source>
        <dbReference type="SAM" id="MobiDB-lite"/>
    </source>
</evidence>